<proteinExistence type="predicted"/>
<reference evidence="2" key="1">
    <citation type="submission" date="2021-06" db="EMBL/GenBank/DDBJ databases">
        <authorList>
            <person name="Kallberg Y."/>
            <person name="Tangrot J."/>
            <person name="Rosling A."/>
        </authorList>
    </citation>
    <scope>NUCLEOTIDE SEQUENCE</scope>
    <source>
        <strain evidence="2">MT106</strain>
    </source>
</reference>
<keyword evidence="1" id="KW-0472">Membrane</keyword>
<gene>
    <name evidence="2" type="ORF">AGERDE_LOCUS11146</name>
</gene>
<comment type="caution">
    <text evidence="2">The sequence shown here is derived from an EMBL/GenBank/DDBJ whole genome shotgun (WGS) entry which is preliminary data.</text>
</comment>
<feature type="non-terminal residue" evidence="2">
    <location>
        <position position="90"/>
    </location>
</feature>
<dbReference type="AlphaFoldDB" id="A0A9N9DMM1"/>
<keyword evidence="1" id="KW-0812">Transmembrane</keyword>
<keyword evidence="3" id="KW-1185">Reference proteome</keyword>
<feature type="transmembrane region" description="Helical" evidence="1">
    <location>
        <begin position="6"/>
        <end position="24"/>
    </location>
</feature>
<evidence type="ECO:0000313" key="2">
    <source>
        <dbReference type="EMBL" id="CAG8644831.1"/>
    </source>
</evidence>
<evidence type="ECO:0000313" key="3">
    <source>
        <dbReference type="Proteomes" id="UP000789831"/>
    </source>
</evidence>
<organism evidence="2 3">
    <name type="scientific">Ambispora gerdemannii</name>
    <dbReference type="NCBI Taxonomy" id="144530"/>
    <lineage>
        <taxon>Eukaryota</taxon>
        <taxon>Fungi</taxon>
        <taxon>Fungi incertae sedis</taxon>
        <taxon>Mucoromycota</taxon>
        <taxon>Glomeromycotina</taxon>
        <taxon>Glomeromycetes</taxon>
        <taxon>Archaeosporales</taxon>
        <taxon>Ambisporaceae</taxon>
        <taxon>Ambispora</taxon>
    </lineage>
</organism>
<evidence type="ECO:0000256" key="1">
    <source>
        <dbReference type="SAM" id="Phobius"/>
    </source>
</evidence>
<protein>
    <submittedName>
        <fullName evidence="2">7189_t:CDS:1</fullName>
    </submittedName>
</protein>
<name>A0A9N9DMM1_9GLOM</name>
<dbReference type="Proteomes" id="UP000789831">
    <property type="component" value="Unassembled WGS sequence"/>
</dbReference>
<accession>A0A9N9DMM1</accession>
<dbReference type="EMBL" id="CAJVPL010004223">
    <property type="protein sequence ID" value="CAG8644831.1"/>
    <property type="molecule type" value="Genomic_DNA"/>
</dbReference>
<keyword evidence="1" id="KW-1133">Transmembrane helix</keyword>
<sequence length="90" mass="10661">MFSNNSDFFVLIAFMLVKSLVLYLNTRRMKNRITTIKRPRRNLGANTELLQRIDGLDRNINLKFFSTMRRATKWHLAENETFYIVYVGGV</sequence>